<accession>A0A830H6H0</accession>
<keyword evidence="3" id="KW-1185">Reference proteome</keyword>
<comment type="caution">
    <text evidence="2">The sequence shown here is derived from an EMBL/GenBank/DDBJ whole genome shotgun (WGS) entry which is preliminary data.</text>
</comment>
<proteinExistence type="predicted"/>
<feature type="compositionally biased region" description="Acidic residues" evidence="1">
    <location>
        <begin position="335"/>
        <end position="353"/>
    </location>
</feature>
<feature type="region of interest" description="Disordered" evidence="1">
    <location>
        <begin position="333"/>
        <end position="353"/>
    </location>
</feature>
<sequence length="353" mass="37208">MLPAPGFGAPRSAAAAAAPPLAPQPRQQRLHPNRHNEYSSDEDEDNNPAPGRGGVGGLPLPSPPPARPGAHAALDLTNANNTTTAAAAALSEPEEPCSVEQVRVMRKRVQSLYRKQGRSDVYAPCSFPRFVTMHMTQAATSALLRTPSFNQETATSQAPFVTSAYATPSDLYSVYCRLAEGRQNTPELHCAMLNNDNEQTNNRGVYFITCDAATLADIAHRPDKTKRSKTLAGLASNAAAAEAAAAEALAAAAAAAAAEPRERLRVVPLGTRENAYSPAALFRLFELVSAAEQVPTNSLSLVLALVSPGGWVALSHWKRGDPVNPGEAEYVDAAIGEDDDDGGGGEFAEDDDD</sequence>
<reference evidence="2" key="1">
    <citation type="submission" date="2020-10" db="EMBL/GenBank/DDBJ databases">
        <title>Unveiling of a novel bifunctional photoreceptor, Dualchrome1, isolated from a cosmopolitan green alga.</title>
        <authorList>
            <person name="Suzuki S."/>
            <person name="Kawachi M."/>
        </authorList>
    </citation>
    <scope>NUCLEOTIDE SEQUENCE</scope>
    <source>
        <strain evidence="2">NIES 2893</strain>
    </source>
</reference>
<evidence type="ECO:0000256" key="1">
    <source>
        <dbReference type="SAM" id="MobiDB-lite"/>
    </source>
</evidence>
<feature type="region of interest" description="Disordered" evidence="1">
    <location>
        <begin position="1"/>
        <end position="71"/>
    </location>
</feature>
<name>A0A830H6H0_9CHLO</name>
<protein>
    <submittedName>
        <fullName evidence="2">Uncharacterized protein</fullName>
    </submittedName>
</protein>
<dbReference type="EMBL" id="BNJQ01000003">
    <property type="protein sequence ID" value="GHP02624.1"/>
    <property type="molecule type" value="Genomic_DNA"/>
</dbReference>
<gene>
    <name evidence="2" type="ORF">PPROV_000138000</name>
</gene>
<dbReference type="AlphaFoldDB" id="A0A830H6H0"/>
<organism evidence="2 3">
    <name type="scientific">Pycnococcus provasolii</name>
    <dbReference type="NCBI Taxonomy" id="41880"/>
    <lineage>
        <taxon>Eukaryota</taxon>
        <taxon>Viridiplantae</taxon>
        <taxon>Chlorophyta</taxon>
        <taxon>Pseudoscourfieldiophyceae</taxon>
        <taxon>Pseudoscourfieldiales</taxon>
        <taxon>Pycnococcaceae</taxon>
        <taxon>Pycnococcus</taxon>
    </lineage>
</organism>
<evidence type="ECO:0000313" key="2">
    <source>
        <dbReference type="EMBL" id="GHP02624.1"/>
    </source>
</evidence>
<evidence type="ECO:0000313" key="3">
    <source>
        <dbReference type="Proteomes" id="UP000660262"/>
    </source>
</evidence>
<feature type="compositionally biased region" description="Low complexity" evidence="1">
    <location>
        <begin position="1"/>
        <end position="27"/>
    </location>
</feature>
<dbReference type="Proteomes" id="UP000660262">
    <property type="component" value="Unassembled WGS sequence"/>
</dbReference>